<proteinExistence type="predicted"/>
<sequence length="167" mass="18922">MDLIDENYTLPPYKLNAVTDERSLAESKNAIMRLIPSHLSSLPVFNDNKRAYKPIEGVYTNKDGDFLINKQKSPKDLIETNIHATNVEHNKETIVTKRCFYNGTEYAIGDRWSDGCNATCVCAHPSRGHIICRNRCDEFNRLPPGCVQRMSLLTIVVKSQTVDLGTY</sequence>
<dbReference type="AlphaFoldDB" id="A0A9D4MYC8"/>
<dbReference type="Gene3D" id="2.10.70.10">
    <property type="entry name" value="Complement Module, domain 1"/>
    <property type="match status" value="1"/>
</dbReference>
<evidence type="ECO:0000313" key="2">
    <source>
        <dbReference type="Proteomes" id="UP000828390"/>
    </source>
</evidence>
<comment type="caution">
    <text evidence="1">The sequence shown here is derived from an EMBL/GenBank/DDBJ whole genome shotgun (WGS) entry which is preliminary data.</text>
</comment>
<gene>
    <name evidence="1" type="ORF">DPMN_008586</name>
</gene>
<evidence type="ECO:0000313" key="1">
    <source>
        <dbReference type="EMBL" id="KAH3884603.1"/>
    </source>
</evidence>
<reference evidence="1" key="2">
    <citation type="submission" date="2020-11" db="EMBL/GenBank/DDBJ databases">
        <authorList>
            <person name="McCartney M.A."/>
            <person name="Auch B."/>
            <person name="Kono T."/>
            <person name="Mallez S."/>
            <person name="Becker A."/>
            <person name="Gohl D.M."/>
            <person name="Silverstein K.A.T."/>
            <person name="Koren S."/>
            <person name="Bechman K.B."/>
            <person name="Herman A."/>
            <person name="Abrahante J.E."/>
            <person name="Garbe J."/>
        </authorList>
    </citation>
    <scope>NUCLEOTIDE SEQUENCE</scope>
    <source>
        <strain evidence="1">Duluth1</strain>
        <tissue evidence="1">Whole animal</tissue>
    </source>
</reference>
<protein>
    <submittedName>
        <fullName evidence="1">Uncharacterized protein</fullName>
    </submittedName>
</protein>
<name>A0A9D4MYC8_DREPO</name>
<reference evidence="1" key="1">
    <citation type="journal article" date="2019" name="bioRxiv">
        <title>The Genome of the Zebra Mussel, Dreissena polymorpha: A Resource for Invasive Species Research.</title>
        <authorList>
            <person name="McCartney M.A."/>
            <person name="Auch B."/>
            <person name="Kono T."/>
            <person name="Mallez S."/>
            <person name="Zhang Y."/>
            <person name="Obille A."/>
            <person name="Becker A."/>
            <person name="Abrahante J.E."/>
            <person name="Garbe J."/>
            <person name="Badalamenti J.P."/>
            <person name="Herman A."/>
            <person name="Mangelson H."/>
            <person name="Liachko I."/>
            <person name="Sullivan S."/>
            <person name="Sone E.D."/>
            <person name="Koren S."/>
            <person name="Silverstein K.A.T."/>
            <person name="Beckman K.B."/>
            <person name="Gohl D.M."/>
        </authorList>
    </citation>
    <scope>NUCLEOTIDE SEQUENCE</scope>
    <source>
        <strain evidence="1">Duluth1</strain>
        <tissue evidence="1">Whole animal</tissue>
    </source>
</reference>
<dbReference type="Proteomes" id="UP000828390">
    <property type="component" value="Unassembled WGS sequence"/>
</dbReference>
<accession>A0A9D4MYC8</accession>
<keyword evidence="2" id="KW-1185">Reference proteome</keyword>
<dbReference type="SUPFAM" id="SSF57603">
    <property type="entry name" value="FnI-like domain"/>
    <property type="match status" value="1"/>
</dbReference>
<organism evidence="1 2">
    <name type="scientific">Dreissena polymorpha</name>
    <name type="common">Zebra mussel</name>
    <name type="synonym">Mytilus polymorpha</name>
    <dbReference type="NCBI Taxonomy" id="45954"/>
    <lineage>
        <taxon>Eukaryota</taxon>
        <taxon>Metazoa</taxon>
        <taxon>Spiralia</taxon>
        <taxon>Lophotrochozoa</taxon>
        <taxon>Mollusca</taxon>
        <taxon>Bivalvia</taxon>
        <taxon>Autobranchia</taxon>
        <taxon>Heteroconchia</taxon>
        <taxon>Euheterodonta</taxon>
        <taxon>Imparidentia</taxon>
        <taxon>Neoheterodontei</taxon>
        <taxon>Myida</taxon>
        <taxon>Dreissenoidea</taxon>
        <taxon>Dreissenidae</taxon>
        <taxon>Dreissena</taxon>
    </lineage>
</organism>
<dbReference type="EMBL" id="JAIWYP010000001">
    <property type="protein sequence ID" value="KAH3884603.1"/>
    <property type="molecule type" value="Genomic_DNA"/>
</dbReference>